<keyword evidence="1" id="KW-0732">Signal</keyword>
<accession>A0A8S3Y8P5</accession>
<dbReference type="PANTHER" id="PTHR11008">
    <property type="entry name" value="PROTEIN TAKEOUT-LIKE PROTEIN"/>
    <property type="match status" value="1"/>
</dbReference>
<dbReference type="Proteomes" id="UP000691718">
    <property type="component" value="Unassembled WGS sequence"/>
</dbReference>
<dbReference type="SMART" id="SM00700">
    <property type="entry name" value="JHBP"/>
    <property type="match status" value="1"/>
</dbReference>
<feature type="chain" id="PRO_5035818709" evidence="1">
    <location>
        <begin position="20"/>
        <end position="237"/>
    </location>
</feature>
<dbReference type="Pfam" id="PF06585">
    <property type="entry name" value="JHBP"/>
    <property type="match status" value="1"/>
</dbReference>
<dbReference type="EMBL" id="CAJQZP010001568">
    <property type="protein sequence ID" value="CAG5054610.1"/>
    <property type="molecule type" value="Genomic_DNA"/>
</dbReference>
<evidence type="ECO:0000313" key="3">
    <source>
        <dbReference type="Proteomes" id="UP000691718"/>
    </source>
</evidence>
<dbReference type="InterPro" id="IPR010562">
    <property type="entry name" value="Haemolymph_juvenile_hormone-bd"/>
</dbReference>
<evidence type="ECO:0000313" key="2">
    <source>
        <dbReference type="EMBL" id="CAG5054610.1"/>
    </source>
</evidence>
<evidence type="ECO:0000256" key="1">
    <source>
        <dbReference type="SAM" id="SignalP"/>
    </source>
</evidence>
<protein>
    <submittedName>
        <fullName evidence="2">(apollo) hypothetical protein</fullName>
    </submittedName>
</protein>
<feature type="signal peptide" evidence="1">
    <location>
        <begin position="1"/>
        <end position="19"/>
    </location>
</feature>
<organism evidence="2 3">
    <name type="scientific">Parnassius apollo</name>
    <name type="common">Apollo butterfly</name>
    <name type="synonym">Papilio apollo</name>
    <dbReference type="NCBI Taxonomy" id="110799"/>
    <lineage>
        <taxon>Eukaryota</taxon>
        <taxon>Metazoa</taxon>
        <taxon>Ecdysozoa</taxon>
        <taxon>Arthropoda</taxon>
        <taxon>Hexapoda</taxon>
        <taxon>Insecta</taxon>
        <taxon>Pterygota</taxon>
        <taxon>Neoptera</taxon>
        <taxon>Endopterygota</taxon>
        <taxon>Lepidoptera</taxon>
        <taxon>Glossata</taxon>
        <taxon>Ditrysia</taxon>
        <taxon>Papilionoidea</taxon>
        <taxon>Papilionidae</taxon>
        <taxon>Parnassiinae</taxon>
        <taxon>Parnassini</taxon>
        <taxon>Parnassius</taxon>
        <taxon>Parnassius</taxon>
    </lineage>
</organism>
<comment type="caution">
    <text evidence="2">The sequence shown here is derived from an EMBL/GenBank/DDBJ whole genome shotgun (WGS) entry which is preliminary data.</text>
</comment>
<dbReference type="PROSITE" id="PS51257">
    <property type="entry name" value="PROKAR_LIPOPROTEIN"/>
    <property type="match status" value="1"/>
</dbReference>
<sequence length="237" mass="27059">MRESVLLAVFWTLFSCVTCTLTPFITPCYSSDTECLKQSTQRALPVIAAGVTSLGMQSLDPMTLELVSASQSGLEMEFKNTVVKGLRNCEVMHVKRYTQRTRLDLKCSVTLIGDYTLGGYLLIMPIEGHGRYKIKIRDIVVKIDLKFTEREANGQRYWLLDSYRHAADVRTRVQFQFQNLFGGNRLLSDNIHEYANNNWREIFKEMSPPIVSDIVSKISDEIRKLFDAVPISDMSLD</sequence>
<proteinExistence type="predicted"/>
<dbReference type="OrthoDB" id="8186595at2759"/>
<dbReference type="GO" id="GO:0005615">
    <property type="term" value="C:extracellular space"/>
    <property type="evidence" value="ECO:0007669"/>
    <property type="project" value="TreeGrafter"/>
</dbReference>
<dbReference type="AlphaFoldDB" id="A0A8S3Y8P5"/>
<gene>
    <name evidence="2" type="ORF">PAPOLLO_LOCUS26002</name>
</gene>
<keyword evidence="3" id="KW-1185">Reference proteome</keyword>
<name>A0A8S3Y8P5_PARAO</name>
<dbReference type="PANTHER" id="PTHR11008:SF32">
    <property type="entry name" value="CIRCADIAN CLOCK-CONTROLLED PROTEIN DAYWAKE-RELATED"/>
    <property type="match status" value="1"/>
</dbReference>
<reference evidence="2" key="1">
    <citation type="submission" date="2021-04" db="EMBL/GenBank/DDBJ databases">
        <authorList>
            <person name="Tunstrom K."/>
        </authorList>
    </citation>
    <scope>NUCLEOTIDE SEQUENCE</scope>
</reference>